<dbReference type="Proteomes" id="UP000886602">
    <property type="component" value="Unassembled WGS sequence"/>
</dbReference>
<sequence length="54" mass="5984">MATLSNPAAIARETLKQMMLRRIAPSPENYRAIYNEIAGIADQPADNLREPGRS</sequence>
<proteinExistence type="predicted"/>
<dbReference type="EMBL" id="JADJNC010000060">
    <property type="protein sequence ID" value="MBK7425015.1"/>
    <property type="molecule type" value="Genomic_DNA"/>
</dbReference>
<reference evidence="1" key="1">
    <citation type="submission" date="2020-10" db="EMBL/GenBank/DDBJ databases">
        <title>Connecting structure to function with the recovery of over 1000 high-quality activated sludge metagenome-assembled genomes encoding full-length rRNA genes using long-read sequencing.</title>
        <authorList>
            <person name="Singleton C.M."/>
            <person name="Petriglieri F."/>
            <person name="Kristensen J.M."/>
            <person name="Kirkegaard R.H."/>
            <person name="Michaelsen T.Y."/>
            <person name="Andersen M.H."/>
            <person name="Karst S.M."/>
            <person name="Dueholm M.S."/>
            <person name="Nielsen P.H."/>
            <person name="Albertsen M."/>
        </authorList>
    </citation>
    <scope>NUCLEOTIDE SEQUENCE</scope>
    <source>
        <strain evidence="1">EsbW_18-Q3-R4-48_MAXAC.044</strain>
    </source>
</reference>
<evidence type="ECO:0000313" key="2">
    <source>
        <dbReference type="Proteomes" id="UP000886602"/>
    </source>
</evidence>
<accession>A0A9D7IEC1</accession>
<protein>
    <submittedName>
        <fullName evidence="1">Uncharacterized protein</fullName>
    </submittedName>
</protein>
<gene>
    <name evidence="1" type="ORF">IPJ48_19135</name>
</gene>
<organism evidence="1 2">
    <name type="scientific">Candidatus Propionivibrio dominans</name>
    <dbReference type="NCBI Taxonomy" id="2954373"/>
    <lineage>
        <taxon>Bacteria</taxon>
        <taxon>Pseudomonadati</taxon>
        <taxon>Pseudomonadota</taxon>
        <taxon>Betaproteobacteria</taxon>
        <taxon>Rhodocyclales</taxon>
        <taxon>Rhodocyclaceae</taxon>
        <taxon>Propionivibrio</taxon>
    </lineage>
</organism>
<evidence type="ECO:0000313" key="1">
    <source>
        <dbReference type="EMBL" id="MBK7425015.1"/>
    </source>
</evidence>
<dbReference type="AlphaFoldDB" id="A0A9D7IEC1"/>
<name>A0A9D7IEC1_9RHOO</name>
<comment type="caution">
    <text evidence="1">The sequence shown here is derived from an EMBL/GenBank/DDBJ whole genome shotgun (WGS) entry which is preliminary data.</text>
</comment>